<proteinExistence type="predicted"/>
<dbReference type="EMBL" id="JQCE01000021">
    <property type="protein sequence ID" value="KRO17208.1"/>
    <property type="molecule type" value="Genomic_DNA"/>
</dbReference>
<gene>
    <name evidence="1" type="ORF">IV56_GL000535</name>
</gene>
<evidence type="ECO:0000313" key="1">
    <source>
        <dbReference type="EMBL" id="KRO17208.1"/>
    </source>
</evidence>
<dbReference type="RefSeq" id="WP_056992771.1">
    <property type="nucleotide sequence ID" value="NZ_JQCE01000021.1"/>
</dbReference>
<dbReference type="PATRIC" id="fig|1293598.4.peg.569"/>
<keyword evidence="2" id="KW-1185">Reference proteome</keyword>
<organism evidence="1 2">
    <name type="scientific">Lacticaseibacillus saniviri JCM 17471 = DSM 24301</name>
    <dbReference type="NCBI Taxonomy" id="1293598"/>
    <lineage>
        <taxon>Bacteria</taxon>
        <taxon>Bacillati</taxon>
        <taxon>Bacillota</taxon>
        <taxon>Bacilli</taxon>
        <taxon>Lactobacillales</taxon>
        <taxon>Lactobacillaceae</taxon>
        <taxon>Lacticaseibacillus</taxon>
    </lineage>
</organism>
<dbReference type="AlphaFoldDB" id="A0A0R2MUD7"/>
<sequence>MTSETEYKEIYARRLAAIEKDSAYTILSSMNQPMADDATKATQYIVYTDFKFDQQQQKTNSIFVYTPFANVDKYGHSKADYQSQLLFETNKWTNEIHITVLETLGSESRLAFYDFQNLGLAQLALKSFMNLANKIEIHVVKGNLSSFDKDNFAKLTHIFSKFDFDVTITDETHGTGRIRRVMD</sequence>
<evidence type="ECO:0000313" key="2">
    <source>
        <dbReference type="Proteomes" id="UP000050969"/>
    </source>
</evidence>
<protein>
    <submittedName>
        <fullName evidence="1">Uncharacterized protein</fullName>
    </submittedName>
</protein>
<name>A0A0R2MUD7_9LACO</name>
<reference evidence="1 2" key="1">
    <citation type="journal article" date="2015" name="Genome Announc.">
        <title>Expanding the biotechnology potential of lactobacilli through comparative genomics of 213 strains and associated genera.</title>
        <authorList>
            <person name="Sun Z."/>
            <person name="Harris H.M."/>
            <person name="McCann A."/>
            <person name="Guo C."/>
            <person name="Argimon S."/>
            <person name="Zhang W."/>
            <person name="Yang X."/>
            <person name="Jeffery I.B."/>
            <person name="Cooney J.C."/>
            <person name="Kagawa T.F."/>
            <person name="Liu W."/>
            <person name="Song Y."/>
            <person name="Salvetti E."/>
            <person name="Wrobel A."/>
            <person name="Rasinkangas P."/>
            <person name="Parkhill J."/>
            <person name="Rea M.C."/>
            <person name="O'Sullivan O."/>
            <person name="Ritari J."/>
            <person name="Douillard F.P."/>
            <person name="Paul Ross R."/>
            <person name="Yang R."/>
            <person name="Briner A.E."/>
            <person name="Felis G.E."/>
            <person name="de Vos W.M."/>
            <person name="Barrangou R."/>
            <person name="Klaenhammer T.R."/>
            <person name="Caufield P.W."/>
            <person name="Cui Y."/>
            <person name="Zhang H."/>
            <person name="O'Toole P.W."/>
        </authorList>
    </citation>
    <scope>NUCLEOTIDE SEQUENCE [LARGE SCALE GENOMIC DNA]</scope>
    <source>
        <strain evidence="1 2">DSM 24301</strain>
    </source>
</reference>
<dbReference type="Proteomes" id="UP000050969">
    <property type="component" value="Unassembled WGS sequence"/>
</dbReference>
<comment type="caution">
    <text evidence="1">The sequence shown here is derived from an EMBL/GenBank/DDBJ whole genome shotgun (WGS) entry which is preliminary data.</text>
</comment>
<accession>A0A0R2MUD7</accession>